<reference evidence="2" key="1">
    <citation type="submission" date="2013-02" db="EMBL/GenBank/DDBJ databases">
        <authorList>
            <person name="Hughes D."/>
        </authorList>
    </citation>
    <scope>NUCLEOTIDE SEQUENCE</scope>
    <source>
        <strain>Durham</strain>
        <strain evidence="2">NC isolate 2 -- Noor lab</strain>
    </source>
</reference>
<dbReference type="Proteomes" id="UP000015102">
    <property type="component" value="Unassembled WGS sequence"/>
</dbReference>
<keyword evidence="2" id="KW-1185">Reference proteome</keyword>
<evidence type="ECO:0000313" key="2">
    <source>
        <dbReference type="Proteomes" id="UP000015102"/>
    </source>
</evidence>
<evidence type="ECO:0000313" key="1">
    <source>
        <dbReference type="EnsemblMetazoa" id="MESCA006926-PA"/>
    </source>
</evidence>
<reference evidence="1" key="2">
    <citation type="submission" date="2015-06" db="UniProtKB">
        <authorList>
            <consortium name="EnsemblMetazoa"/>
        </authorList>
    </citation>
    <scope>IDENTIFICATION</scope>
</reference>
<dbReference type="EnsemblMetazoa" id="MESCA006926-RA">
    <property type="protein sequence ID" value="MESCA006926-PA"/>
    <property type="gene ID" value="MESCA006926"/>
</dbReference>
<name>T1GTA1_MEGSC</name>
<dbReference type="AlphaFoldDB" id="T1GTA1"/>
<organism evidence="1 2">
    <name type="scientific">Megaselia scalaris</name>
    <name type="common">Humpbacked fly</name>
    <name type="synonym">Phora scalaris</name>
    <dbReference type="NCBI Taxonomy" id="36166"/>
    <lineage>
        <taxon>Eukaryota</taxon>
        <taxon>Metazoa</taxon>
        <taxon>Ecdysozoa</taxon>
        <taxon>Arthropoda</taxon>
        <taxon>Hexapoda</taxon>
        <taxon>Insecta</taxon>
        <taxon>Pterygota</taxon>
        <taxon>Neoptera</taxon>
        <taxon>Endopterygota</taxon>
        <taxon>Diptera</taxon>
        <taxon>Brachycera</taxon>
        <taxon>Muscomorpha</taxon>
        <taxon>Platypezoidea</taxon>
        <taxon>Phoridae</taxon>
        <taxon>Megaseliini</taxon>
        <taxon>Megaselia</taxon>
    </lineage>
</organism>
<sequence length="75" mass="9031">MKQHSKKTRQVVSKDSEQPYELFHVLNCQRFLAGRCNVVQLLQYVVKDYYEKRSKYIFMQNLKKSLGLKILLKHL</sequence>
<dbReference type="HOGENOM" id="CLU_2673934_0_0_1"/>
<dbReference type="EMBL" id="CAQQ02168513">
    <property type="status" value="NOT_ANNOTATED_CDS"/>
    <property type="molecule type" value="Genomic_DNA"/>
</dbReference>
<dbReference type="EMBL" id="CAQQ02168514">
    <property type="status" value="NOT_ANNOTATED_CDS"/>
    <property type="molecule type" value="Genomic_DNA"/>
</dbReference>
<protein>
    <submittedName>
        <fullName evidence="1">Uncharacterized protein</fullName>
    </submittedName>
</protein>
<accession>T1GTA1</accession>
<proteinExistence type="predicted"/>